<dbReference type="KEGG" id="part:PARC_a2129"/>
<proteinExistence type="predicted"/>
<dbReference type="OrthoDB" id="6314893at2"/>
<evidence type="ECO:0000313" key="2">
    <source>
        <dbReference type="Proteomes" id="UP000016505"/>
    </source>
</evidence>
<sequence>MKLLLGFIIIIVAGFSVNKNLFSNKAYDDVTSVTDIITNYPVNMFDFKQTMQDYAHHLCYKNEDTLTSQHITVTDCISKLDDKKIECEKKVFRLAPLNLESKGEVLDYSRQYTQCTLPYKYILG</sequence>
<evidence type="ECO:0000313" key="1">
    <source>
        <dbReference type="EMBL" id="ATC86654.1"/>
    </source>
</evidence>
<organism evidence="1 2">
    <name type="scientific">Pseudoalteromonas arctica A 37-1-2</name>
    <dbReference type="NCBI Taxonomy" id="1117313"/>
    <lineage>
        <taxon>Bacteria</taxon>
        <taxon>Pseudomonadati</taxon>
        <taxon>Pseudomonadota</taxon>
        <taxon>Gammaproteobacteria</taxon>
        <taxon>Alteromonadales</taxon>
        <taxon>Pseudoalteromonadaceae</taxon>
        <taxon>Pseudoalteromonas</taxon>
    </lineage>
</organism>
<name>A0A290S396_9GAMM</name>
<dbReference type="RefSeq" id="WP_007583062.1">
    <property type="nucleotide sequence ID" value="NZ_CP011025.1"/>
</dbReference>
<dbReference type="Proteomes" id="UP000016505">
    <property type="component" value="Chromosome I"/>
</dbReference>
<gene>
    <name evidence="1" type="ORF">PARC_a2129</name>
</gene>
<accession>A0A290S396</accession>
<protein>
    <submittedName>
        <fullName evidence="1">Uncharacterized protein</fullName>
    </submittedName>
</protein>
<reference evidence="1 2" key="1">
    <citation type="journal article" date="2012" name="J. Bacteriol.">
        <title>Genome sequences of type strains of seven species of the marine bacterium Pseudoalteromonas.</title>
        <authorList>
            <person name="Xie B.B."/>
            <person name="Shu Y.L."/>
            <person name="Qin Q.L."/>
            <person name="Rong J.C."/>
            <person name="Zhang X.Y."/>
            <person name="Chen X.L."/>
            <person name="Shi M."/>
            <person name="He H.L."/>
            <person name="Zhou B.C."/>
            <person name="Zhang Y.Z."/>
        </authorList>
    </citation>
    <scope>NUCLEOTIDE SEQUENCE [LARGE SCALE GENOMIC DNA]</scope>
    <source>
        <strain evidence="1 2">A 37-1-2</strain>
    </source>
</reference>
<dbReference type="AlphaFoldDB" id="A0A290S396"/>
<dbReference type="EMBL" id="CP011025">
    <property type="protein sequence ID" value="ATC86654.1"/>
    <property type="molecule type" value="Genomic_DNA"/>
</dbReference>